<dbReference type="AlphaFoldDB" id="A2FDD0"/>
<sequence>MLSVTAVTQDRLYKANVHGSAPSLPFLPNKSPQTAKQAFKTQKLLSDLNSEFLNNSIATRRHSIETKLQTESFMTATEPKISLYQHQTDANRKTLANIEQRLNSMCAETLTHIKRKRTDLDLGQTVITNKVKTEFENITDLVSKQVKRTDWINGITQTKTTETIQSVGDLKQKSDDVSMNAEKIFENARGKIKTLRPRFVNADLKVQELESTVQSILAQYREFQRMMEQLKNANRMLKYLRDEGVNNMVSEHYQRLIAHLSEQSIAFDKKMGKNDMNAAAAEEKTKMQQSEVISTNEQLDKLAKALQDNESKIASFDGTSDENIQYVVNKLNQIVTQLKDEIKKQRTEIHHQKWLKVRVVNRQLNTVSKSAQLNLEKLSDDWTEFKTNNVAIQKDVDKYIENINKTSGGSIDQISARVDLAAARIAWCQKRFLQWARNGADNSVALQKIIEAEKNLSKLEQSLQRLDRQKASTPPYQVVQENPNYIKDPVPLPGTSGQDESNEMPNKRLTYSQEDMEKPLIEADPDPFEEEDFVDNEEEPNIFSFMHHDPKQEENNYPDLNEEEKPKPNPKSEEKPKKEPKSEEKQKPEQKDRQLPLKKNLTESDFVKPKEKPQEKRPLSQEQKPSF</sequence>
<accession>A2FDD0</accession>
<dbReference type="VEuPathDB" id="TrichDB:TVAGG3_0525920"/>
<dbReference type="SMR" id="A2FDD0"/>
<feature type="compositionally biased region" description="Acidic residues" evidence="2">
    <location>
        <begin position="524"/>
        <end position="540"/>
    </location>
</feature>
<feature type="coiled-coil region" evidence="1">
    <location>
        <begin position="328"/>
        <end position="381"/>
    </location>
</feature>
<dbReference type="RefSeq" id="XP_001310011.1">
    <property type="nucleotide sequence ID" value="XM_001310010.1"/>
</dbReference>
<keyword evidence="4" id="KW-1185">Reference proteome</keyword>
<organism evidence="3 4">
    <name type="scientific">Trichomonas vaginalis (strain ATCC PRA-98 / G3)</name>
    <dbReference type="NCBI Taxonomy" id="412133"/>
    <lineage>
        <taxon>Eukaryota</taxon>
        <taxon>Metamonada</taxon>
        <taxon>Parabasalia</taxon>
        <taxon>Trichomonadida</taxon>
        <taxon>Trichomonadidae</taxon>
        <taxon>Trichomonas</taxon>
    </lineage>
</organism>
<gene>
    <name evidence="3" type="ORF">TVAG_086200</name>
</gene>
<keyword evidence="1" id="KW-0175">Coiled coil</keyword>
<reference evidence="3" key="1">
    <citation type="submission" date="2006-10" db="EMBL/GenBank/DDBJ databases">
        <authorList>
            <person name="Amadeo P."/>
            <person name="Zhao Q."/>
            <person name="Wortman J."/>
            <person name="Fraser-Liggett C."/>
            <person name="Carlton J."/>
        </authorList>
    </citation>
    <scope>NUCLEOTIDE SEQUENCE</scope>
    <source>
        <strain evidence="3">G3</strain>
    </source>
</reference>
<dbReference type="InParanoid" id="A2FDD0"/>
<dbReference type="Proteomes" id="UP000001542">
    <property type="component" value="Unassembled WGS sequence"/>
</dbReference>
<name>A2FDD0_TRIV3</name>
<dbReference type="VEuPathDB" id="TrichDB:TVAG_086200"/>
<evidence type="ECO:0000313" key="4">
    <source>
        <dbReference type="Proteomes" id="UP000001542"/>
    </source>
</evidence>
<dbReference type="EMBL" id="DS113730">
    <property type="protein sequence ID" value="EAX97081.1"/>
    <property type="molecule type" value="Genomic_DNA"/>
</dbReference>
<evidence type="ECO:0000256" key="2">
    <source>
        <dbReference type="SAM" id="MobiDB-lite"/>
    </source>
</evidence>
<feature type="region of interest" description="Disordered" evidence="2">
    <location>
        <begin position="480"/>
        <end position="505"/>
    </location>
</feature>
<proteinExistence type="predicted"/>
<dbReference type="KEGG" id="tva:4754859"/>
<feature type="coiled-coil region" evidence="1">
    <location>
        <begin position="442"/>
        <end position="469"/>
    </location>
</feature>
<feature type="region of interest" description="Disordered" evidence="2">
    <location>
        <begin position="524"/>
        <end position="627"/>
    </location>
</feature>
<feature type="compositionally biased region" description="Basic and acidic residues" evidence="2">
    <location>
        <begin position="563"/>
        <end position="619"/>
    </location>
</feature>
<evidence type="ECO:0000256" key="1">
    <source>
        <dbReference type="SAM" id="Coils"/>
    </source>
</evidence>
<evidence type="ECO:0000313" key="3">
    <source>
        <dbReference type="EMBL" id="EAX97081.1"/>
    </source>
</evidence>
<reference evidence="3" key="2">
    <citation type="journal article" date="2007" name="Science">
        <title>Draft genome sequence of the sexually transmitted pathogen Trichomonas vaginalis.</title>
        <authorList>
            <person name="Carlton J.M."/>
            <person name="Hirt R.P."/>
            <person name="Silva J.C."/>
            <person name="Delcher A.L."/>
            <person name="Schatz M."/>
            <person name="Zhao Q."/>
            <person name="Wortman J.R."/>
            <person name="Bidwell S.L."/>
            <person name="Alsmark U.C.M."/>
            <person name="Besteiro S."/>
            <person name="Sicheritz-Ponten T."/>
            <person name="Noel C.J."/>
            <person name="Dacks J.B."/>
            <person name="Foster P.G."/>
            <person name="Simillion C."/>
            <person name="Van de Peer Y."/>
            <person name="Miranda-Saavedra D."/>
            <person name="Barton G.J."/>
            <person name="Westrop G.D."/>
            <person name="Mueller S."/>
            <person name="Dessi D."/>
            <person name="Fiori P.L."/>
            <person name="Ren Q."/>
            <person name="Paulsen I."/>
            <person name="Zhang H."/>
            <person name="Bastida-Corcuera F.D."/>
            <person name="Simoes-Barbosa A."/>
            <person name="Brown M.T."/>
            <person name="Hayes R.D."/>
            <person name="Mukherjee M."/>
            <person name="Okumura C.Y."/>
            <person name="Schneider R."/>
            <person name="Smith A.J."/>
            <person name="Vanacova S."/>
            <person name="Villalvazo M."/>
            <person name="Haas B.J."/>
            <person name="Pertea M."/>
            <person name="Feldblyum T.V."/>
            <person name="Utterback T.R."/>
            <person name="Shu C.L."/>
            <person name="Osoegawa K."/>
            <person name="de Jong P.J."/>
            <person name="Hrdy I."/>
            <person name="Horvathova L."/>
            <person name="Zubacova Z."/>
            <person name="Dolezal P."/>
            <person name="Malik S.B."/>
            <person name="Logsdon J.M. Jr."/>
            <person name="Henze K."/>
            <person name="Gupta A."/>
            <person name="Wang C.C."/>
            <person name="Dunne R.L."/>
            <person name="Upcroft J.A."/>
            <person name="Upcroft P."/>
            <person name="White O."/>
            <person name="Salzberg S.L."/>
            <person name="Tang P."/>
            <person name="Chiu C.-H."/>
            <person name="Lee Y.-S."/>
            <person name="Embley T.M."/>
            <person name="Coombs G.H."/>
            <person name="Mottram J.C."/>
            <person name="Tachezy J."/>
            <person name="Fraser-Liggett C.M."/>
            <person name="Johnson P.J."/>
        </authorList>
    </citation>
    <scope>NUCLEOTIDE SEQUENCE [LARGE SCALE GENOMIC DNA]</scope>
    <source>
        <strain evidence="3">G3</strain>
    </source>
</reference>
<feature type="coiled-coil region" evidence="1">
    <location>
        <begin position="206"/>
        <end position="243"/>
    </location>
</feature>
<protein>
    <submittedName>
        <fullName evidence="3">Uncharacterized protein</fullName>
    </submittedName>
</protein>